<evidence type="ECO:0000313" key="1">
    <source>
        <dbReference type="EMBL" id="ARI83938.1"/>
    </source>
</evidence>
<dbReference type="Proteomes" id="UP000192439">
    <property type="component" value="Chromosome"/>
</dbReference>
<keyword evidence="2" id="KW-1185">Reference proteome</keyword>
<accession>A0AB33BZA7</accession>
<organism evidence="1 2">
    <name type="scientific">Microcystis aeruginosa PCC 7806SL</name>
    <dbReference type="NCBI Taxonomy" id="1903187"/>
    <lineage>
        <taxon>Bacteria</taxon>
        <taxon>Bacillati</taxon>
        <taxon>Cyanobacteriota</taxon>
        <taxon>Cyanophyceae</taxon>
        <taxon>Oscillatoriophycideae</taxon>
        <taxon>Chroococcales</taxon>
        <taxon>Microcystaceae</taxon>
        <taxon>Microcystis</taxon>
    </lineage>
</organism>
<sequence>MDGEDSQSSDRANCASEDNTRERDLKLVVKFMGNFGQIPPAFSPPRFCQISLF</sequence>
<protein>
    <submittedName>
        <fullName evidence="1">Uncharacterized protein</fullName>
    </submittedName>
</protein>
<evidence type="ECO:0000313" key="2">
    <source>
        <dbReference type="Proteomes" id="UP000192439"/>
    </source>
</evidence>
<gene>
    <name evidence="1" type="ORF">BH695_4659</name>
</gene>
<proteinExistence type="predicted"/>
<dbReference type="AlphaFoldDB" id="A0AB33BZA7"/>
<name>A0AB33BZA7_MICA7</name>
<dbReference type="EMBL" id="CP020771">
    <property type="protein sequence ID" value="ARI83938.1"/>
    <property type="molecule type" value="Genomic_DNA"/>
</dbReference>
<reference evidence="1 2" key="1">
    <citation type="journal article" date="2018" name="Harmful Algae">
        <title>The highly heterogeneous methylated genomes and diverse restriction-modification systems of bloom-forming Microcystis.</title>
        <authorList>
            <person name="Zhao L."/>
            <person name="Song Y."/>
            <person name="Li L."/>
            <person name="Gan N."/>
            <person name="Brand J.J."/>
            <person name="Song L."/>
        </authorList>
    </citation>
    <scope>NUCLEOTIDE SEQUENCE [LARGE SCALE GENOMIC DNA]</scope>
    <source>
        <strain evidence="1 2">PCC 7806SL</strain>
    </source>
</reference>